<dbReference type="PROSITE" id="PS50809">
    <property type="entry name" value="DM_2"/>
    <property type="match status" value="1"/>
</dbReference>
<evidence type="ECO:0000256" key="1">
    <source>
        <dbReference type="ARBA" id="ARBA00022723"/>
    </source>
</evidence>
<keyword evidence="3 5" id="KW-0238">DNA-binding</keyword>
<dbReference type="SUPFAM" id="SSF82927">
    <property type="entry name" value="Cysteine-rich DNA binding domain, (DM domain)"/>
    <property type="match status" value="1"/>
</dbReference>
<organism evidence="8 9">
    <name type="scientific">Porites evermanni</name>
    <dbReference type="NCBI Taxonomy" id="104178"/>
    <lineage>
        <taxon>Eukaryota</taxon>
        <taxon>Metazoa</taxon>
        <taxon>Cnidaria</taxon>
        <taxon>Anthozoa</taxon>
        <taxon>Hexacorallia</taxon>
        <taxon>Scleractinia</taxon>
        <taxon>Fungiina</taxon>
        <taxon>Poritidae</taxon>
        <taxon>Porites</taxon>
    </lineage>
</organism>
<dbReference type="SMART" id="SM00301">
    <property type="entry name" value="DM"/>
    <property type="match status" value="1"/>
</dbReference>
<dbReference type="Proteomes" id="UP001159427">
    <property type="component" value="Unassembled WGS sequence"/>
</dbReference>
<keyword evidence="4 5" id="KW-0539">Nucleus</keyword>
<dbReference type="Pfam" id="PF00751">
    <property type="entry name" value="DM"/>
    <property type="match status" value="1"/>
</dbReference>
<dbReference type="InterPro" id="IPR001275">
    <property type="entry name" value="DM_DNA-bd"/>
</dbReference>
<gene>
    <name evidence="8" type="ORF">PEVE_00039117</name>
</gene>
<proteinExistence type="predicted"/>
<comment type="subcellular location">
    <subcellularLocation>
        <location evidence="5">Nucleus</location>
    </subcellularLocation>
</comment>
<evidence type="ECO:0000259" key="7">
    <source>
        <dbReference type="PROSITE" id="PS50809"/>
    </source>
</evidence>
<protein>
    <recommendedName>
        <fullName evidence="7">DM domain-containing protein</fullName>
    </recommendedName>
</protein>
<dbReference type="PANTHER" id="PTHR12322">
    <property type="entry name" value="DOUBLESEX AND MAB-3 RELATED TRANSCRIPTION FACTOR DMRT"/>
    <property type="match status" value="1"/>
</dbReference>
<accession>A0ABN8MQ03</accession>
<evidence type="ECO:0000256" key="3">
    <source>
        <dbReference type="ARBA" id="ARBA00023125"/>
    </source>
</evidence>
<evidence type="ECO:0000313" key="8">
    <source>
        <dbReference type="EMBL" id="CAH3032818.1"/>
    </source>
</evidence>
<feature type="region of interest" description="Disordered" evidence="6">
    <location>
        <begin position="63"/>
        <end position="103"/>
    </location>
</feature>
<reference evidence="8 9" key="1">
    <citation type="submission" date="2022-05" db="EMBL/GenBank/DDBJ databases">
        <authorList>
            <consortium name="Genoscope - CEA"/>
            <person name="William W."/>
        </authorList>
    </citation>
    <scope>NUCLEOTIDE SEQUENCE [LARGE SCALE GENOMIC DNA]</scope>
</reference>
<evidence type="ECO:0000256" key="2">
    <source>
        <dbReference type="ARBA" id="ARBA00022833"/>
    </source>
</evidence>
<name>A0ABN8MQ03_9CNID</name>
<keyword evidence="9" id="KW-1185">Reference proteome</keyword>
<dbReference type="PANTHER" id="PTHR12322:SF53">
    <property type="entry name" value="DOUBLESEX-MAB RELATED 11E"/>
    <property type="match status" value="1"/>
</dbReference>
<dbReference type="Gene3D" id="4.10.1040.10">
    <property type="entry name" value="DM DNA-binding domain"/>
    <property type="match status" value="1"/>
</dbReference>
<evidence type="ECO:0000313" key="9">
    <source>
        <dbReference type="Proteomes" id="UP001159427"/>
    </source>
</evidence>
<sequence>MLSHSSSHIPAASNRKAPTCTRCRNHGIYNVQLKGHRNVCKFRLCTCKHCILIVQRRLMVVKPDREQTESGGKSSKKKRSSKKVVGTDKKNDGEGLISNPLPTTITQRKEHPQFPVANLEAVSLREVPVVNHSSANSPRKQPRLLPADGAAPMTSLPVSHYYGFMYCTPRMEMRSFNPSNPSSVSMASPRVSSPSSSGMMIPIAEQPHMVGNFPVTRTRGFTINSPAQLNVTIPRPMEHF</sequence>
<evidence type="ECO:0000256" key="4">
    <source>
        <dbReference type="ARBA" id="ARBA00023242"/>
    </source>
</evidence>
<keyword evidence="1 5" id="KW-0479">Metal-binding</keyword>
<feature type="domain" description="DM" evidence="7">
    <location>
        <begin position="20"/>
        <end position="78"/>
    </location>
</feature>
<dbReference type="InterPro" id="IPR026607">
    <property type="entry name" value="DMRT"/>
</dbReference>
<evidence type="ECO:0000256" key="6">
    <source>
        <dbReference type="SAM" id="MobiDB-lite"/>
    </source>
</evidence>
<dbReference type="InterPro" id="IPR036407">
    <property type="entry name" value="DM_DNA-bd_sf"/>
</dbReference>
<dbReference type="EMBL" id="CALNXI010000682">
    <property type="protein sequence ID" value="CAH3032818.1"/>
    <property type="molecule type" value="Genomic_DNA"/>
</dbReference>
<keyword evidence="2 5" id="KW-0862">Zinc</keyword>
<evidence type="ECO:0000256" key="5">
    <source>
        <dbReference type="PROSITE-ProRule" id="PRU00070"/>
    </source>
</evidence>
<feature type="DNA-binding region" description="DM" evidence="5">
    <location>
        <begin position="20"/>
        <end position="78"/>
    </location>
</feature>
<comment type="caution">
    <text evidence="8">The sequence shown here is derived from an EMBL/GenBank/DDBJ whole genome shotgun (WGS) entry which is preliminary data.</text>
</comment>